<protein>
    <submittedName>
        <fullName evidence="1">Uncharacterized protein</fullName>
    </submittedName>
</protein>
<organism evidence="1">
    <name type="scientific">marine sediment metagenome</name>
    <dbReference type="NCBI Taxonomy" id="412755"/>
    <lineage>
        <taxon>unclassified sequences</taxon>
        <taxon>metagenomes</taxon>
        <taxon>ecological metagenomes</taxon>
    </lineage>
</organism>
<dbReference type="EMBL" id="LAZR01030482">
    <property type="protein sequence ID" value="KKL56471.1"/>
    <property type="molecule type" value="Genomic_DNA"/>
</dbReference>
<sequence length="77" mass="9043">MNKILTRGFRFQIIGQLAMICLLILANIKYNSPIHLLWFFPLVILMQVFGRKIDENATSPNYRITQLKKHDTKHSTK</sequence>
<reference evidence="1" key="1">
    <citation type="journal article" date="2015" name="Nature">
        <title>Complex archaea that bridge the gap between prokaryotes and eukaryotes.</title>
        <authorList>
            <person name="Spang A."/>
            <person name="Saw J.H."/>
            <person name="Jorgensen S.L."/>
            <person name="Zaremba-Niedzwiedzka K."/>
            <person name="Martijn J."/>
            <person name="Lind A.E."/>
            <person name="van Eijk R."/>
            <person name="Schleper C."/>
            <person name="Guy L."/>
            <person name="Ettema T.J."/>
        </authorList>
    </citation>
    <scope>NUCLEOTIDE SEQUENCE</scope>
</reference>
<comment type="caution">
    <text evidence="1">The sequence shown here is derived from an EMBL/GenBank/DDBJ whole genome shotgun (WGS) entry which is preliminary data.</text>
</comment>
<gene>
    <name evidence="1" type="ORF">LCGC14_2245080</name>
</gene>
<evidence type="ECO:0000313" key="1">
    <source>
        <dbReference type="EMBL" id="KKL56471.1"/>
    </source>
</evidence>
<dbReference type="AlphaFoldDB" id="A0A0F9DRW9"/>
<accession>A0A0F9DRW9</accession>
<name>A0A0F9DRW9_9ZZZZ</name>
<proteinExistence type="predicted"/>